<keyword evidence="1" id="KW-0812">Transmembrane</keyword>
<feature type="transmembrane region" description="Helical" evidence="1">
    <location>
        <begin position="6"/>
        <end position="30"/>
    </location>
</feature>
<proteinExistence type="predicted"/>
<keyword evidence="3" id="KW-1185">Reference proteome</keyword>
<evidence type="ECO:0000313" key="2">
    <source>
        <dbReference type="EMBL" id="ACN16741.1"/>
    </source>
</evidence>
<keyword evidence="1" id="KW-1133">Transmembrane helix</keyword>
<reference evidence="2 3" key="1">
    <citation type="journal article" date="2009" name="Environ. Microbiol.">
        <title>Genome sequence of Desulfobacterium autotrophicum HRM2, a marine sulfate reducer oxidizing organic carbon completely to carbon dioxide.</title>
        <authorList>
            <person name="Strittmatter A.W."/>
            <person name="Liesegang H."/>
            <person name="Rabus R."/>
            <person name="Decker I."/>
            <person name="Amann J."/>
            <person name="Andres S."/>
            <person name="Henne A."/>
            <person name="Fricke W.F."/>
            <person name="Martinez-Arias R."/>
            <person name="Bartels D."/>
            <person name="Goesmann A."/>
            <person name="Krause L."/>
            <person name="Puehler A."/>
            <person name="Klenk H.P."/>
            <person name="Richter M."/>
            <person name="Schuler M."/>
            <person name="Gloeckner F.O."/>
            <person name="Meyerdierks A."/>
            <person name="Gottschalk G."/>
            <person name="Amann R."/>
        </authorList>
    </citation>
    <scope>NUCLEOTIDE SEQUENCE [LARGE SCALE GENOMIC DNA]</scope>
    <source>
        <strain evidence="3">ATCC 43914 / DSM 3382 / HRM2</strain>
    </source>
</reference>
<protein>
    <submittedName>
        <fullName evidence="2">Uncharacterized protein</fullName>
    </submittedName>
</protein>
<dbReference type="KEGG" id="dat:HRM2_36830"/>
<sequence>MADASFLTIMFSISRGVGLWVYIILANFIYTTIPPSYPPQKGGEEDHKAWADPAVYPLPVIRQKTVSF</sequence>
<evidence type="ECO:0000313" key="3">
    <source>
        <dbReference type="Proteomes" id="UP000000442"/>
    </source>
</evidence>
<dbReference type="EMBL" id="CP001087">
    <property type="protein sequence ID" value="ACN16741.1"/>
    <property type="molecule type" value="Genomic_DNA"/>
</dbReference>
<dbReference type="STRING" id="177437.HRM2_36830"/>
<accession>C0QA23</accession>
<keyword evidence="1" id="KW-0472">Membrane</keyword>
<name>C0QA23_DESAH</name>
<dbReference type="HOGENOM" id="CLU_2787011_0_0_7"/>
<dbReference type="Proteomes" id="UP000000442">
    <property type="component" value="Chromosome"/>
</dbReference>
<organism evidence="2 3">
    <name type="scientific">Desulforapulum autotrophicum (strain ATCC 43914 / DSM 3382 / VKM B-1955 / HRM2)</name>
    <name type="common">Desulfobacterium autotrophicum</name>
    <dbReference type="NCBI Taxonomy" id="177437"/>
    <lineage>
        <taxon>Bacteria</taxon>
        <taxon>Pseudomonadati</taxon>
        <taxon>Thermodesulfobacteriota</taxon>
        <taxon>Desulfobacteria</taxon>
        <taxon>Desulfobacterales</taxon>
        <taxon>Desulfobacteraceae</taxon>
        <taxon>Desulforapulum</taxon>
    </lineage>
</organism>
<gene>
    <name evidence="2" type="ordered locus">HRM2_36830</name>
</gene>
<evidence type="ECO:0000256" key="1">
    <source>
        <dbReference type="SAM" id="Phobius"/>
    </source>
</evidence>
<dbReference type="AlphaFoldDB" id="C0QA23"/>